<feature type="domain" description="Restriction endonuclease type II-like" evidence="2">
    <location>
        <begin position="206"/>
        <end position="296"/>
    </location>
</feature>
<evidence type="ECO:0000313" key="4">
    <source>
        <dbReference type="Proteomes" id="UP000199614"/>
    </source>
</evidence>
<name>A0A1I4XEQ6_PSUAM</name>
<evidence type="ECO:0000259" key="1">
    <source>
        <dbReference type="Pfam" id="PF13338"/>
    </source>
</evidence>
<feature type="domain" description="AbiEi antitoxin N-terminal" evidence="1">
    <location>
        <begin position="15"/>
        <end position="57"/>
    </location>
</feature>
<dbReference type="InterPro" id="IPR049468">
    <property type="entry name" value="Restrct_endonuc-II-like_dom"/>
</dbReference>
<keyword evidence="3" id="KW-0378">Hydrolase</keyword>
<accession>A0A1I4XEQ6</accession>
<gene>
    <name evidence="3" type="ORF">SAMN05216207_101117</name>
</gene>
<dbReference type="EMBL" id="FOUY01000011">
    <property type="protein sequence ID" value="SFN24401.1"/>
    <property type="molecule type" value="Genomic_DNA"/>
</dbReference>
<dbReference type="GO" id="GO:0004519">
    <property type="term" value="F:endonuclease activity"/>
    <property type="evidence" value="ECO:0007669"/>
    <property type="project" value="UniProtKB-KW"/>
</dbReference>
<dbReference type="InterPro" id="IPR025159">
    <property type="entry name" value="AbiEi_N"/>
</dbReference>
<keyword evidence="4" id="KW-1185">Reference proteome</keyword>
<proteinExistence type="predicted"/>
<dbReference type="Proteomes" id="UP000199614">
    <property type="component" value="Unassembled WGS sequence"/>
</dbReference>
<keyword evidence="3" id="KW-0255">Endonuclease</keyword>
<dbReference type="SUPFAM" id="SSF52980">
    <property type="entry name" value="Restriction endonuclease-like"/>
    <property type="match status" value="1"/>
</dbReference>
<sequence length="300" mass="32692">MPGAWHGDDQPVGLAAVLRAQDGVVTTAQVVACGVSARTARRWVQEGRWSSPYPGVFLDGAHRYGPRARIRAVSLWAGPRGLISGPAAAWWYGLLETPPAVVTVTVPRATSRRPRPGTRVRRRDLTAADRASRAGIGLTARPLTVLETAIAVPDGGALLDRALQRRWVTFDDVHAAWCRLCGATGATGARRLLVAAADRAASAAERRLVRLLRDAGIGGWRLAYPFGPYEIDLAFPAARLAIEIDGWAWHSDVARFRNDRRKGNELVTAGWVLLRVTWHDLEKAPGRVLAQIRHALARAR</sequence>
<evidence type="ECO:0000313" key="3">
    <source>
        <dbReference type="EMBL" id="SFN24401.1"/>
    </source>
</evidence>
<protein>
    <submittedName>
        <fullName evidence="3">Very-short-patch-repair endonuclease</fullName>
    </submittedName>
</protein>
<dbReference type="Pfam" id="PF13338">
    <property type="entry name" value="AbiEi_4"/>
    <property type="match status" value="1"/>
</dbReference>
<organism evidence="3 4">
    <name type="scientific">Pseudonocardia ammonioxydans</name>
    <dbReference type="NCBI Taxonomy" id="260086"/>
    <lineage>
        <taxon>Bacteria</taxon>
        <taxon>Bacillati</taxon>
        <taxon>Actinomycetota</taxon>
        <taxon>Actinomycetes</taxon>
        <taxon>Pseudonocardiales</taxon>
        <taxon>Pseudonocardiaceae</taxon>
        <taxon>Pseudonocardia</taxon>
    </lineage>
</organism>
<dbReference type="AlphaFoldDB" id="A0A1I4XEQ6"/>
<evidence type="ECO:0000259" key="2">
    <source>
        <dbReference type="Pfam" id="PF18741"/>
    </source>
</evidence>
<keyword evidence="3" id="KW-0540">Nuclease</keyword>
<dbReference type="Pfam" id="PF18741">
    <property type="entry name" value="MTES_1575"/>
    <property type="match status" value="1"/>
</dbReference>
<dbReference type="STRING" id="260086.SAMN05216207_101117"/>
<dbReference type="Gene3D" id="3.40.960.10">
    <property type="entry name" value="VSR Endonuclease"/>
    <property type="match status" value="1"/>
</dbReference>
<dbReference type="InterPro" id="IPR011335">
    <property type="entry name" value="Restrct_endonuc-II-like"/>
</dbReference>
<reference evidence="3 4" key="1">
    <citation type="submission" date="2016-10" db="EMBL/GenBank/DDBJ databases">
        <authorList>
            <person name="de Groot N.N."/>
        </authorList>
    </citation>
    <scope>NUCLEOTIDE SEQUENCE [LARGE SCALE GENOMIC DNA]</scope>
    <source>
        <strain evidence="3 4">CGMCC 4.1877</strain>
    </source>
</reference>
<dbReference type="OrthoDB" id="5243722at2"/>